<protein>
    <submittedName>
        <fullName evidence="2">Unannotated protein</fullName>
    </submittedName>
</protein>
<gene>
    <name evidence="2" type="ORF">UFOPK3605_01689</name>
</gene>
<dbReference type="EMBL" id="CAFBMM010000161">
    <property type="protein sequence ID" value="CAB4921677.1"/>
    <property type="molecule type" value="Genomic_DNA"/>
</dbReference>
<name>A0A6J7HKP1_9ZZZZ</name>
<feature type="region of interest" description="Disordered" evidence="1">
    <location>
        <begin position="1"/>
        <end position="29"/>
    </location>
</feature>
<reference evidence="2" key="1">
    <citation type="submission" date="2020-05" db="EMBL/GenBank/DDBJ databases">
        <authorList>
            <person name="Chiriac C."/>
            <person name="Salcher M."/>
            <person name="Ghai R."/>
            <person name="Kavagutti S V."/>
        </authorList>
    </citation>
    <scope>NUCLEOTIDE SEQUENCE</scope>
</reference>
<dbReference type="AlphaFoldDB" id="A0A6J7HKP1"/>
<evidence type="ECO:0000256" key="1">
    <source>
        <dbReference type="SAM" id="MobiDB-lite"/>
    </source>
</evidence>
<accession>A0A6J7HKP1</accession>
<proteinExistence type="predicted"/>
<organism evidence="2">
    <name type="scientific">freshwater metagenome</name>
    <dbReference type="NCBI Taxonomy" id="449393"/>
    <lineage>
        <taxon>unclassified sequences</taxon>
        <taxon>metagenomes</taxon>
        <taxon>ecological metagenomes</taxon>
    </lineage>
</organism>
<sequence>MAPLGIGDLLLDEPPMSDELPPQAANMPAAKTTATTVSALLLDLNKIWPFR</sequence>
<evidence type="ECO:0000313" key="2">
    <source>
        <dbReference type="EMBL" id="CAB4921677.1"/>
    </source>
</evidence>